<dbReference type="GO" id="GO:0003677">
    <property type="term" value="F:DNA binding"/>
    <property type="evidence" value="ECO:0007669"/>
    <property type="project" value="InterPro"/>
</dbReference>
<feature type="domain" description="Bacterial transcriptional activator" evidence="3">
    <location>
        <begin position="108"/>
        <end position="264"/>
    </location>
</feature>
<dbReference type="InterPro" id="IPR036388">
    <property type="entry name" value="WH-like_DNA-bd_sf"/>
</dbReference>
<dbReference type="EMBL" id="CP035758">
    <property type="protein sequence ID" value="QBD76155.1"/>
    <property type="molecule type" value="Genomic_DNA"/>
</dbReference>
<evidence type="ECO:0000256" key="1">
    <source>
        <dbReference type="ARBA" id="ARBA00022741"/>
    </source>
</evidence>
<dbReference type="Pfam" id="PF03704">
    <property type="entry name" value="BTAD"/>
    <property type="match status" value="1"/>
</dbReference>
<dbReference type="InterPro" id="IPR011990">
    <property type="entry name" value="TPR-like_helical_dom_sf"/>
</dbReference>
<dbReference type="Pfam" id="PF13191">
    <property type="entry name" value="AAA_16"/>
    <property type="match status" value="1"/>
</dbReference>
<proteinExistence type="predicted"/>
<dbReference type="AlphaFoldDB" id="A0A4P6JLR2"/>
<dbReference type="SUPFAM" id="SSF52540">
    <property type="entry name" value="P-loop containing nucleoside triphosphate hydrolases"/>
    <property type="match status" value="1"/>
</dbReference>
<gene>
    <name evidence="4" type="ORF">EPA93_09090</name>
</gene>
<evidence type="ECO:0000256" key="2">
    <source>
        <dbReference type="ARBA" id="ARBA00022840"/>
    </source>
</evidence>
<dbReference type="RefSeq" id="WP_129886750.1">
    <property type="nucleotide sequence ID" value="NZ_CP035758.1"/>
</dbReference>
<dbReference type="PANTHER" id="PTHR16305:SF35">
    <property type="entry name" value="TRANSCRIPTIONAL ACTIVATOR DOMAIN"/>
    <property type="match status" value="1"/>
</dbReference>
<dbReference type="GO" id="GO:0005737">
    <property type="term" value="C:cytoplasm"/>
    <property type="evidence" value="ECO:0007669"/>
    <property type="project" value="TreeGrafter"/>
</dbReference>
<dbReference type="Proteomes" id="UP000290365">
    <property type="component" value="Chromosome"/>
</dbReference>
<accession>A0A4P6JLR2</accession>
<keyword evidence="1" id="KW-0547">Nucleotide-binding</keyword>
<dbReference type="GO" id="GO:0004016">
    <property type="term" value="F:adenylate cyclase activity"/>
    <property type="evidence" value="ECO:0007669"/>
    <property type="project" value="TreeGrafter"/>
</dbReference>
<dbReference type="SMART" id="SM01043">
    <property type="entry name" value="BTAD"/>
    <property type="match status" value="1"/>
</dbReference>
<organism evidence="4 5">
    <name type="scientific">Ktedonosporobacter rubrisoli</name>
    <dbReference type="NCBI Taxonomy" id="2509675"/>
    <lineage>
        <taxon>Bacteria</taxon>
        <taxon>Bacillati</taxon>
        <taxon>Chloroflexota</taxon>
        <taxon>Ktedonobacteria</taxon>
        <taxon>Ktedonobacterales</taxon>
        <taxon>Ktedonosporobacteraceae</taxon>
        <taxon>Ktedonosporobacter</taxon>
    </lineage>
</organism>
<dbReference type="Gene3D" id="1.10.10.10">
    <property type="entry name" value="Winged helix-like DNA-binding domain superfamily/Winged helix DNA-binding domain"/>
    <property type="match status" value="1"/>
</dbReference>
<dbReference type="Gene3D" id="3.40.50.300">
    <property type="entry name" value="P-loop containing nucleotide triphosphate hydrolases"/>
    <property type="match status" value="1"/>
</dbReference>
<dbReference type="PANTHER" id="PTHR16305">
    <property type="entry name" value="TESTICULAR SOLUBLE ADENYLYL CYCLASE"/>
    <property type="match status" value="1"/>
</dbReference>
<dbReference type="GO" id="GO:0005524">
    <property type="term" value="F:ATP binding"/>
    <property type="evidence" value="ECO:0007669"/>
    <property type="project" value="UniProtKB-KW"/>
</dbReference>
<reference evidence="4 5" key="1">
    <citation type="submission" date="2019-01" db="EMBL/GenBank/DDBJ databases">
        <title>Ktedonosporobacter rubrisoli SCAWS-G2.</title>
        <authorList>
            <person name="Huang Y."/>
            <person name="Yan B."/>
        </authorList>
    </citation>
    <scope>NUCLEOTIDE SEQUENCE [LARGE SCALE GENOMIC DNA]</scope>
    <source>
        <strain evidence="4 5">SCAWS-G2</strain>
    </source>
</reference>
<name>A0A4P6JLR2_KTERU</name>
<evidence type="ECO:0000313" key="4">
    <source>
        <dbReference type="EMBL" id="QBD76155.1"/>
    </source>
</evidence>
<dbReference type="KEGG" id="kbs:EPA93_09090"/>
<keyword evidence="2" id="KW-0067">ATP-binding</keyword>
<dbReference type="InterPro" id="IPR005158">
    <property type="entry name" value="BTAD"/>
</dbReference>
<sequence length="762" mass="86751">MSQLYLSLLGSPEIRHRKQEQDQVLKLPTRKVLALLIYLALEGGMHPREKLIALLWPDSDEAQGRTILRRTLALLREVLEETAVAPLETHLIVQRNALGVRQSSSLESDVYVLNAAFASIRARPIVDKLQGEERRALMTQVQEALQLVRGTFLEDFTLPDAPAFETWMSTQREAIRRRLNVLSDLLSTWQMEAGELTAAIATATRWVETDPSNEEAARRLMQLFFSIGKRDEALYVYETTRAWLRRELDVEPAPETLALAERLRREPLAPQRAQRQQVGALQLDGLLIGRAEEYASLVERYHRVQQEGLQLMLIEGEAGIGKTRLVTDFLGWASAQGADVLQGRAAVSVSNNRLPYQLLIDALRRRMERENAPEDLLSDIWLSELARILPELRERYPDLAVPVVDELVGQAQLFEAVARLGQAWAARRPLVIFFDDLQWTDMASRDLLTYVLQQWREKQLPILLIANVRTDLHSTQADWQEWLFHLKYALPTLTMPLAGLRFEDIARWVQYLEGRTARQEKEAPAGKVLATSITAAPFVHWLFSKTRGQPLYITEILRVLLEREMLRALPRSDGTWAIDTASITLSDIAQWQHVLPEKIHDIISMRLVRLSPTAKILLSAAAELCSDFTFELLYQVAELSSNDALLALDELISHRLLIEQIDSASEEEAVTYVFPHATLREVVYIETSESRRRVLHGRALDHLQDTGIPAAFLAYYAQGSGRSHQEVAHWYQKAGDEARQVFAIQQSRFYCEQARSLLAKAP</sequence>
<dbReference type="InterPro" id="IPR041664">
    <property type="entry name" value="AAA_16"/>
</dbReference>
<evidence type="ECO:0000259" key="3">
    <source>
        <dbReference type="SMART" id="SM01043"/>
    </source>
</evidence>
<dbReference type="SUPFAM" id="SSF46894">
    <property type="entry name" value="C-terminal effector domain of the bipartite response regulators"/>
    <property type="match status" value="1"/>
</dbReference>
<dbReference type="InterPro" id="IPR016032">
    <property type="entry name" value="Sig_transdc_resp-reg_C-effctor"/>
</dbReference>
<dbReference type="OrthoDB" id="5509004at2"/>
<dbReference type="GO" id="GO:0006355">
    <property type="term" value="P:regulation of DNA-templated transcription"/>
    <property type="evidence" value="ECO:0007669"/>
    <property type="project" value="InterPro"/>
</dbReference>
<dbReference type="SUPFAM" id="SSF48452">
    <property type="entry name" value="TPR-like"/>
    <property type="match status" value="1"/>
</dbReference>
<keyword evidence="5" id="KW-1185">Reference proteome</keyword>
<dbReference type="InterPro" id="IPR027417">
    <property type="entry name" value="P-loop_NTPase"/>
</dbReference>
<protein>
    <recommendedName>
        <fullName evidence="3">Bacterial transcriptional activator domain-containing protein</fullName>
    </recommendedName>
</protein>
<dbReference type="Gene3D" id="1.25.40.10">
    <property type="entry name" value="Tetratricopeptide repeat domain"/>
    <property type="match status" value="1"/>
</dbReference>
<evidence type="ECO:0000313" key="5">
    <source>
        <dbReference type="Proteomes" id="UP000290365"/>
    </source>
</evidence>